<comment type="caution">
    <text evidence="2">The sequence shown here is derived from an EMBL/GenBank/DDBJ whole genome shotgun (WGS) entry which is preliminary data.</text>
</comment>
<dbReference type="Pfam" id="PF04134">
    <property type="entry name" value="DCC1-like"/>
    <property type="match status" value="1"/>
</dbReference>
<name>A0ABV7Z134_9BACT</name>
<organism evidence="2 3">
    <name type="scientific">Lacihabitans lacunae</name>
    <dbReference type="NCBI Taxonomy" id="1028214"/>
    <lineage>
        <taxon>Bacteria</taxon>
        <taxon>Pseudomonadati</taxon>
        <taxon>Bacteroidota</taxon>
        <taxon>Cytophagia</taxon>
        <taxon>Cytophagales</taxon>
        <taxon>Leadbetterellaceae</taxon>
        <taxon>Lacihabitans</taxon>
    </lineage>
</organism>
<feature type="transmembrane region" description="Helical" evidence="1">
    <location>
        <begin position="134"/>
        <end position="153"/>
    </location>
</feature>
<dbReference type="RefSeq" id="WP_379839421.1">
    <property type="nucleotide sequence ID" value="NZ_JBHRYQ010000001.1"/>
</dbReference>
<keyword evidence="1" id="KW-0812">Transmembrane</keyword>
<dbReference type="InterPro" id="IPR007263">
    <property type="entry name" value="DCC1-like"/>
</dbReference>
<evidence type="ECO:0000313" key="2">
    <source>
        <dbReference type="EMBL" id="MFC3812539.1"/>
    </source>
</evidence>
<keyword evidence="3" id="KW-1185">Reference proteome</keyword>
<dbReference type="Proteomes" id="UP001595616">
    <property type="component" value="Unassembled WGS sequence"/>
</dbReference>
<reference evidence="3" key="1">
    <citation type="journal article" date="2019" name="Int. J. Syst. Evol. Microbiol.">
        <title>The Global Catalogue of Microorganisms (GCM) 10K type strain sequencing project: providing services to taxonomists for standard genome sequencing and annotation.</title>
        <authorList>
            <consortium name="The Broad Institute Genomics Platform"/>
            <consortium name="The Broad Institute Genome Sequencing Center for Infectious Disease"/>
            <person name="Wu L."/>
            <person name="Ma J."/>
        </authorList>
    </citation>
    <scope>NUCLEOTIDE SEQUENCE [LARGE SCALE GENOMIC DNA]</scope>
    <source>
        <strain evidence="3">CECT 7956</strain>
    </source>
</reference>
<sequence length="265" mass="30592">MKTLNNHKLLIDNECPMCRIYGGAFEKYKYVEKGTCLAYQNADEYLMTVVDKDRARNEIALLDTSTNEVIYGIDALTKILALRIPLIGKIMDLTFVKFFMSYVYKFISQNRKVIAPSKNPQSVCVPDVQLKYRIAYLVLVAIFSSIVLNKYMIDVYSLINLNSSFGRELVICFGQLFWQYLLLNKILGSQKWEYMGNLSTVSLIGTFLVIPGFLLPVEFKVMWFGLVVLIMTLEHLRRSKLLQIGIWPTASWLIYRFLVLGLLFI</sequence>
<keyword evidence="1" id="KW-0472">Membrane</keyword>
<feature type="transmembrane region" description="Helical" evidence="1">
    <location>
        <begin position="244"/>
        <end position="264"/>
    </location>
</feature>
<evidence type="ECO:0000256" key="1">
    <source>
        <dbReference type="SAM" id="Phobius"/>
    </source>
</evidence>
<proteinExistence type="predicted"/>
<gene>
    <name evidence="2" type="ORF">ACFOOI_17900</name>
</gene>
<protein>
    <submittedName>
        <fullName evidence="2">DCC1-like thiol-disulfide oxidoreductase family protein</fullName>
    </submittedName>
</protein>
<keyword evidence="1" id="KW-1133">Transmembrane helix</keyword>
<evidence type="ECO:0000313" key="3">
    <source>
        <dbReference type="Proteomes" id="UP001595616"/>
    </source>
</evidence>
<accession>A0ABV7Z134</accession>
<dbReference type="EMBL" id="JBHRYQ010000001">
    <property type="protein sequence ID" value="MFC3812539.1"/>
    <property type="molecule type" value="Genomic_DNA"/>
</dbReference>